<sequence length="841" mass="89935">MMATGGAGASTTTSPEPVVQSLPRNSPAPPPTSAPLASSSPPSKRELASWWRKFRKTTEKTDEKADVGPGIFGVPLADSIRYANVAISLQNENGESFIYGYVPIVVAKCGVFLKEKATDVEGIFRLSGSAKRIKDLQTVFNSPDRYGKGLDWTGYTVHDAANILRRYLNQLPEPIIPLEFYERFREPLRPSHTVIGPDGEAQPRDLTMEEHAAAVRAYQKLITELPPLNRQLLLYILDLLAVFASKSDYNRMPAANLAAIFQPGIISHPSHDMSPMEYKLSQDVLVFLIENQDNFLIGMSGTAVDEKTQKDVESGPPSLRSPKIMGRSASNASAGAESLRKFGVRRNVSVSSRGSRTGGSPGVSGPGTPPGAFAGASTTGGLARSNTVPSKRSPAINSGRFQRFNDASESALPAISSPIAGPGTPTPNREGTESKSSRSTSTAPDEVNGTSSTLPANAARKNVLISSQTTQPPSQPSQHQSQPFPNAPLAEHETSQGQGQGQTPAPVPTRERKISTRLHKSPIFGPSESQGRQPRKLQKRQKIPGGSNDSAQSSLNSLHAEDQGGFHTPLMSPDINSASKPDPLGAQQGPSVTNIGATPVEETPGFKQYSTPGHGHEGQNHFAGLKPPTSPPGSTRSRSSFTDHSEAELADENQAQSEQEKRRRRWRFSSSAKKGENSPLAPPPPIGQNVGARGSNTSLGSSHRPRKSFTGDSQDTSVTSGQHPLAGQSSQESGEPLRDQAVETEKKGLFGKWKAKMAQTREERQAEKERARSPPASGSEQGGSRSSLTAFAQENLAQRGRSFDKSRDEVLSSVVERPADEAQVPDGPLLAEPGQPEEPGT</sequence>
<dbReference type="Pfam" id="PF00620">
    <property type="entry name" value="RhoGAP"/>
    <property type="match status" value="1"/>
</dbReference>
<keyword evidence="1" id="KW-0343">GTPase activation</keyword>
<evidence type="ECO:0000259" key="3">
    <source>
        <dbReference type="PROSITE" id="PS50238"/>
    </source>
</evidence>
<feature type="compositionally biased region" description="Basic and acidic residues" evidence="2">
    <location>
        <begin position="759"/>
        <end position="772"/>
    </location>
</feature>
<dbReference type="EMBL" id="JAJGCB010000001">
    <property type="protein sequence ID" value="KAJ8996034.1"/>
    <property type="molecule type" value="Genomic_DNA"/>
</dbReference>
<evidence type="ECO:0000313" key="5">
    <source>
        <dbReference type="Proteomes" id="UP001161757"/>
    </source>
</evidence>
<dbReference type="GO" id="GO:0007165">
    <property type="term" value="P:signal transduction"/>
    <property type="evidence" value="ECO:0007669"/>
    <property type="project" value="InterPro"/>
</dbReference>
<dbReference type="InterPro" id="IPR000198">
    <property type="entry name" value="RhoGAP_dom"/>
</dbReference>
<reference evidence="4" key="1">
    <citation type="submission" date="2023-01" db="EMBL/GenBank/DDBJ databases">
        <title>Exophiala dermititidis isolated from Cystic Fibrosis Patient.</title>
        <authorList>
            <person name="Kurbessoian T."/>
            <person name="Crocker A."/>
            <person name="Murante D."/>
            <person name="Hogan D.A."/>
            <person name="Stajich J.E."/>
        </authorList>
    </citation>
    <scope>NUCLEOTIDE SEQUENCE</scope>
    <source>
        <strain evidence="4">Ex8</strain>
    </source>
</reference>
<dbReference type="InterPro" id="IPR008936">
    <property type="entry name" value="Rho_GTPase_activation_prot"/>
</dbReference>
<evidence type="ECO:0000256" key="2">
    <source>
        <dbReference type="SAM" id="MobiDB-lite"/>
    </source>
</evidence>
<feature type="compositionally biased region" description="Low complexity" evidence="2">
    <location>
        <begin position="345"/>
        <end position="355"/>
    </location>
</feature>
<feature type="compositionally biased region" description="Polar residues" evidence="2">
    <location>
        <begin position="547"/>
        <end position="557"/>
    </location>
</feature>
<dbReference type="Gene3D" id="1.10.555.10">
    <property type="entry name" value="Rho GTPase activation protein"/>
    <property type="match status" value="1"/>
</dbReference>
<dbReference type="PROSITE" id="PS50238">
    <property type="entry name" value="RHOGAP"/>
    <property type="match status" value="1"/>
</dbReference>
<feature type="compositionally biased region" description="Polar residues" evidence="2">
    <location>
        <begin position="384"/>
        <end position="398"/>
    </location>
</feature>
<dbReference type="GO" id="GO:0060237">
    <property type="term" value="P:regulation of fungal-type cell wall organization"/>
    <property type="evidence" value="ECO:0007669"/>
    <property type="project" value="TreeGrafter"/>
</dbReference>
<gene>
    <name evidence="4" type="primary">SAC7</name>
    <name evidence="4" type="ORF">HRR80_000780</name>
</gene>
<feature type="compositionally biased region" description="Basic and acidic residues" evidence="2">
    <location>
        <begin position="735"/>
        <end position="748"/>
    </location>
</feature>
<feature type="region of interest" description="Disordered" evidence="2">
    <location>
        <begin position="413"/>
        <end position="841"/>
    </location>
</feature>
<dbReference type="SUPFAM" id="SSF48350">
    <property type="entry name" value="GTPase activation domain, GAP"/>
    <property type="match status" value="1"/>
</dbReference>
<feature type="compositionally biased region" description="Basic residues" evidence="2">
    <location>
        <begin position="533"/>
        <end position="542"/>
    </location>
</feature>
<feature type="compositionally biased region" description="Low complexity" evidence="2">
    <location>
        <begin position="466"/>
        <end position="484"/>
    </location>
</feature>
<feature type="region of interest" description="Disordered" evidence="2">
    <location>
        <begin position="306"/>
        <end position="398"/>
    </location>
</feature>
<dbReference type="GO" id="GO:0005096">
    <property type="term" value="F:GTPase activator activity"/>
    <property type="evidence" value="ECO:0007669"/>
    <property type="project" value="UniProtKB-KW"/>
</dbReference>
<name>A0AAN6F451_EXODE</name>
<dbReference type="GO" id="GO:0005938">
    <property type="term" value="C:cell cortex"/>
    <property type="evidence" value="ECO:0007669"/>
    <property type="project" value="TreeGrafter"/>
</dbReference>
<dbReference type="PANTHER" id="PTHR15228">
    <property type="entry name" value="SPERMATHECAL PHYSIOLOGY VARIANT"/>
    <property type="match status" value="1"/>
</dbReference>
<feature type="compositionally biased region" description="Gly residues" evidence="2">
    <location>
        <begin position="356"/>
        <end position="365"/>
    </location>
</feature>
<feature type="compositionally biased region" description="Basic and acidic residues" evidence="2">
    <location>
        <begin position="801"/>
        <end position="810"/>
    </location>
</feature>
<feature type="compositionally biased region" description="Polar residues" evidence="2">
    <location>
        <begin position="776"/>
        <end position="796"/>
    </location>
</feature>
<comment type="caution">
    <text evidence="4">The sequence shown here is derived from an EMBL/GenBank/DDBJ whole genome shotgun (WGS) entry which is preliminary data.</text>
</comment>
<protein>
    <submittedName>
        <fullName evidence="4">GTPase activating protein (GAP) for Rho1p</fullName>
    </submittedName>
</protein>
<feature type="region of interest" description="Disordered" evidence="2">
    <location>
        <begin position="1"/>
        <end position="46"/>
    </location>
</feature>
<feature type="compositionally biased region" description="Low complexity" evidence="2">
    <location>
        <begin position="370"/>
        <end position="381"/>
    </location>
</feature>
<dbReference type="Proteomes" id="UP001161757">
    <property type="component" value="Unassembled WGS sequence"/>
</dbReference>
<feature type="compositionally biased region" description="Polar residues" evidence="2">
    <location>
        <begin position="710"/>
        <end position="733"/>
    </location>
</feature>
<dbReference type="SMART" id="SM00324">
    <property type="entry name" value="RhoGAP"/>
    <property type="match status" value="1"/>
</dbReference>
<feature type="domain" description="Rho-GAP" evidence="3">
    <location>
        <begin position="87"/>
        <end position="296"/>
    </location>
</feature>
<organism evidence="4 5">
    <name type="scientific">Exophiala dermatitidis</name>
    <name type="common">Black yeast-like fungus</name>
    <name type="synonym">Wangiella dermatitidis</name>
    <dbReference type="NCBI Taxonomy" id="5970"/>
    <lineage>
        <taxon>Eukaryota</taxon>
        <taxon>Fungi</taxon>
        <taxon>Dikarya</taxon>
        <taxon>Ascomycota</taxon>
        <taxon>Pezizomycotina</taxon>
        <taxon>Eurotiomycetes</taxon>
        <taxon>Chaetothyriomycetidae</taxon>
        <taxon>Chaetothyriales</taxon>
        <taxon>Herpotrichiellaceae</taxon>
        <taxon>Exophiala</taxon>
    </lineage>
</organism>
<evidence type="ECO:0000313" key="4">
    <source>
        <dbReference type="EMBL" id="KAJ8996034.1"/>
    </source>
</evidence>
<dbReference type="PANTHER" id="PTHR15228:SF25">
    <property type="entry name" value="F-BAR DOMAIN-CONTAINING PROTEIN"/>
    <property type="match status" value="1"/>
</dbReference>
<proteinExistence type="predicted"/>
<feature type="compositionally biased region" description="Polar residues" evidence="2">
    <location>
        <begin position="437"/>
        <end position="455"/>
    </location>
</feature>
<dbReference type="InterPro" id="IPR051025">
    <property type="entry name" value="RhoGAP"/>
</dbReference>
<evidence type="ECO:0000256" key="1">
    <source>
        <dbReference type="ARBA" id="ARBA00022468"/>
    </source>
</evidence>
<dbReference type="AlphaFoldDB" id="A0AAN6F451"/>
<accession>A0AAN6F451</accession>
<dbReference type="CDD" id="cd04396">
    <property type="entry name" value="RhoGAP_fSAC7_BAG7"/>
    <property type="match status" value="1"/>
</dbReference>